<comment type="caution">
    <text evidence="2">The sequence shown here is derived from an EMBL/GenBank/DDBJ whole genome shotgun (WGS) entry which is preliminary data.</text>
</comment>
<name>A0A2M8EKW5_UNCKA</name>
<reference evidence="3" key="1">
    <citation type="submission" date="2017-09" db="EMBL/GenBank/DDBJ databases">
        <title>Depth-based differentiation of microbial function through sediment-hosted aquifers and enrichment of novel symbionts in the deep terrestrial subsurface.</title>
        <authorList>
            <person name="Probst A.J."/>
            <person name="Ladd B."/>
            <person name="Jarett J.K."/>
            <person name="Geller-Mcgrath D.E."/>
            <person name="Sieber C.M.K."/>
            <person name="Emerson J.B."/>
            <person name="Anantharaman K."/>
            <person name="Thomas B.C."/>
            <person name="Malmstrom R."/>
            <person name="Stieglmeier M."/>
            <person name="Klingl A."/>
            <person name="Woyke T."/>
            <person name="Ryan C.M."/>
            <person name="Banfield J.F."/>
        </authorList>
    </citation>
    <scope>NUCLEOTIDE SEQUENCE [LARGE SCALE GENOMIC DNA]</scope>
</reference>
<evidence type="ECO:0000259" key="1">
    <source>
        <dbReference type="SMART" id="SM00670"/>
    </source>
</evidence>
<gene>
    <name evidence="2" type="ORF">CO058_03975</name>
</gene>
<dbReference type="Pfam" id="PF01850">
    <property type="entry name" value="PIN"/>
    <property type="match status" value="1"/>
</dbReference>
<dbReference type="PANTHER" id="PTHR38826:SF5">
    <property type="entry name" value="RIBONUCLEASE VAPC13"/>
    <property type="match status" value="1"/>
</dbReference>
<evidence type="ECO:0000313" key="3">
    <source>
        <dbReference type="Proteomes" id="UP000229756"/>
    </source>
</evidence>
<dbReference type="Gene3D" id="3.40.50.1010">
    <property type="entry name" value="5'-nuclease"/>
    <property type="match status" value="1"/>
</dbReference>
<evidence type="ECO:0000313" key="2">
    <source>
        <dbReference type="EMBL" id="PJC23340.1"/>
    </source>
</evidence>
<dbReference type="PANTHER" id="PTHR38826">
    <property type="entry name" value="RIBONUCLEASE VAPC13"/>
    <property type="match status" value="1"/>
</dbReference>
<organism evidence="2 3">
    <name type="scientific">candidate division WWE3 bacterium CG_4_9_14_0_2_um_filter_35_11</name>
    <dbReference type="NCBI Taxonomy" id="1975077"/>
    <lineage>
        <taxon>Bacteria</taxon>
        <taxon>Katanobacteria</taxon>
    </lineage>
</organism>
<dbReference type="InterPro" id="IPR029060">
    <property type="entry name" value="PIN-like_dom_sf"/>
</dbReference>
<feature type="domain" description="PIN" evidence="1">
    <location>
        <begin position="7"/>
        <end position="132"/>
    </location>
</feature>
<dbReference type="SUPFAM" id="SSF88723">
    <property type="entry name" value="PIN domain-like"/>
    <property type="match status" value="1"/>
</dbReference>
<protein>
    <recommendedName>
        <fullName evidence="1">PIN domain-containing protein</fullName>
    </recommendedName>
</protein>
<proteinExistence type="predicted"/>
<sequence>MNTQENESYLIDTNIFLRLIVKDDEKSFEDCFSLLEGVKNSRYKAITTTVTLSEIAWTLLSFYKMDKRDVISAISSILSLQGLEIIDQYDHILTLEIFLEKNVKYIDALIASMAISIGKNCIIVSYDKDFDKIEKINRKEPREIISQ</sequence>
<dbReference type="SMART" id="SM00670">
    <property type="entry name" value="PINc"/>
    <property type="match status" value="1"/>
</dbReference>
<dbReference type="Proteomes" id="UP000229756">
    <property type="component" value="Unassembled WGS sequence"/>
</dbReference>
<dbReference type="InterPro" id="IPR002716">
    <property type="entry name" value="PIN_dom"/>
</dbReference>
<dbReference type="AlphaFoldDB" id="A0A2M8EKW5"/>
<dbReference type="EMBL" id="PFSJ01000029">
    <property type="protein sequence ID" value="PJC23340.1"/>
    <property type="molecule type" value="Genomic_DNA"/>
</dbReference>
<accession>A0A2M8EKW5</accession>
<dbReference type="InterPro" id="IPR052106">
    <property type="entry name" value="PINc/VapC_TA"/>
</dbReference>